<feature type="domain" description="ABC transporter" evidence="10">
    <location>
        <begin position="336"/>
        <end position="572"/>
    </location>
</feature>
<dbReference type="EMBL" id="SBKP01000003">
    <property type="protein sequence ID" value="RXR29941.1"/>
    <property type="molecule type" value="Genomic_DNA"/>
</dbReference>
<evidence type="ECO:0000256" key="7">
    <source>
        <dbReference type="ARBA" id="ARBA00022989"/>
    </source>
</evidence>
<dbReference type="GO" id="GO:0005524">
    <property type="term" value="F:ATP binding"/>
    <property type="evidence" value="ECO:0007669"/>
    <property type="project" value="UniProtKB-KW"/>
</dbReference>
<keyword evidence="4 9" id="KW-0812">Transmembrane</keyword>
<keyword evidence="13" id="KW-1185">Reference proteome</keyword>
<gene>
    <name evidence="12" type="ORF">EQG66_05245</name>
</gene>
<keyword evidence="6" id="KW-0067">ATP-binding</keyword>
<dbReference type="InterPro" id="IPR011527">
    <property type="entry name" value="ABC1_TM_dom"/>
</dbReference>
<evidence type="ECO:0000259" key="10">
    <source>
        <dbReference type="PROSITE" id="PS50893"/>
    </source>
</evidence>
<dbReference type="SMART" id="SM00382">
    <property type="entry name" value="AAA"/>
    <property type="match status" value="1"/>
</dbReference>
<dbReference type="PANTHER" id="PTHR24221:SF248">
    <property type="entry name" value="ABC TRANSPORTER TRANSMEMBRANE REGION"/>
    <property type="match status" value="1"/>
</dbReference>
<dbReference type="InterPro" id="IPR010128">
    <property type="entry name" value="ATPase_T1SS_PrtD-like"/>
</dbReference>
<dbReference type="Gene3D" id="1.20.1560.10">
    <property type="entry name" value="ABC transporter type 1, transmembrane domain"/>
    <property type="match status" value="1"/>
</dbReference>
<evidence type="ECO:0000256" key="4">
    <source>
        <dbReference type="ARBA" id="ARBA00022692"/>
    </source>
</evidence>
<keyword evidence="3" id="KW-1003">Cell membrane</keyword>
<evidence type="ECO:0000256" key="5">
    <source>
        <dbReference type="ARBA" id="ARBA00022741"/>
    </source>
</evidence>
<feature type="domain" description="ABC transmembrane type-1" evidence="11">
    <location>
        <begin position="28"/>
        <end position="305"/>
    </location>
</feature>
<feature type="transmembrane region" description="Helical" evidence="9">
    <location>
        <begin position="161"/>
        <end position="180"/>
    </location>
</feature>
<dbReference type="SUPFAM" id="SSF90123">
    <property type="entry name" value="ABC transporter transmembrane region"/>
    <property type="match status" value="1"/>
</dbReference>
<comment type="caution">
    <text evidence="12">The sequence shown here is derived from an EMBL/GenBank/DDBJ whole genome shotgun (WGS) entry which is preliminary data.</text>
</comment>
<organism evidence="12 13">
    <name type="scientific">Sphingobium fluviale</name>
    <dbReference type="NCBI Taxonomy" id="2506423"/>
    <lineage>
        <taxon>Bacteria</taxon>
        <taxon>Pseudomonadati</taxon>
        <taxon>Pseudomonadota</taxon>
        <taxon>Alphaproteobacteria</taxon>
        <taxon>Sphingomonadales</taxon>
        <taxon>Sphingomonadaceae</taxon>
        <taxon>Sphingobium</taxon>
    </lineage>
</organism>
<dbReference type="SUPFAM" id="SSF52540">
    <property type="entry name" value="P-loop containing nucleoside triphosphate hydrolases"/>
    <property type="match status" value="1"/>
</dbReference>
<keyword evidence="8 9" id="KW-0472">Membrane</keyword>
<dbReference type="InterPro" id="IPR027417">
    <property type="entry name" value="P-loop_NTPase"/>
</dbReference>
<dbReference type="PANTHER" id="PTHR24221">
    <property type="entry name" value="ATP-BINDING CASSETTE SUB-FAMILY B"/>
    <property type="match status" value="1"/>
</dbReference>
<evidence type="ECO:0000256" key="1">
    <source>
        <dbReference type="ARBA" id="ARBA00004651"/>
    </source>
</evidence>
<dbReference type="CDD" id="cd03246">
    <property type="entry name" value="ABCC_Protease_Secretion"/>
    <property type="match status" value="1"/>
</dbReference>
<dbReference type="InterPro" id="IPR036640">
    <property type="entry name" value="ABC1_TM_sf"/>
</dbReference>
<evidence type="ECO:0000313" key="13">
    <source>
        <dbReference type="Proteomes" id="UP000290958"/>
    </source>
</evidence>
<dbReference type="GO" id="GO:0030256">
    <property type="term" value="C:type I protein secretion system complex"/>
    <property type="evidence" value="ECO:0007669"/>
    <property type="project" value="InterPro"/>
</dbReference>
<dbReference type="PROSITE" id="PS00211">
    <property type="entry name" value="ABC_TRANSPORTER_1"/>
    <property type="match status" value="1"/>
</dbReference>
<feature type="transmembrane region" description="Helical" evidence="9">
    <location>
        <begin position="64"/>
        <end position="84"/>
    </location>
</feature>
<dbReference type="InterPro" id="IPR003593">
    <property type="entry name" value="AAA+_ATPase"/>
</dbReference>
<sequence>MSVEGWVQGDAARQRLALVMAHARRAMIATTVLSAVLNVLLLSGSLYMMLVYDMVLPSNSIPTLVGLAVLVLVAYAFQGVLDFIRSRVLLHFSAAVDVDLSEDVHKLMSLMARTQTSMDSLQPMRDLDQLRQFLAGPGPSALVDLPWMLFFIIILFLLHPYLGITVLIGGAILVFLTFLTERLTAEKNQKLMQLAGNRQVVADITRRHAEVLSAMGMEGRIGERWRTTSGQFLAAQEKLNAIANSLSNLTKILRMVLQSGVLTVGALLVMNQQASGGVIFASSILASRALAPVEAAIANWRGFVSARQGWARLKSLILAMPEFPATDMLPAPEKLMVAEDVTLGPPGTERLTVQGVKFGLRAGEALAILGPSGCGKSTLVRGLAGIWPLVSGAVRLDNADIKQWPPESLGRHIGYLPQNVELIGGTVAENIARFDPDAQSEDVIKAAQLAGVHDLILHLPDGYNTSVGADGRALSGGQRQRIGLARALYGNPFLIILDEPNSNLDSLGEDALASAIADVRARGAIVIAVAHRPSLLASVDMVLLMKEGKAVAFGPRDKLVGHLLPDKRAEAPAPAPNVA</sequence>
<comment type="subcellular location">
    <subcellularLocation>
        <location evidence="1">Cell membrane</location>
        <topology evidence="1">Multi-pass membrane protein</topology>
    </subcellularLocation>
</comment>
<evidence type="ECO:0000256" key="3">
    <source>
        <dbReference type="ARBA" id="ARBA00022475"/>
    </source>
</evidence>
<evidence type="ECO:0000259" key="11">
    <source>
        <dbReference type="PROSITE" id="PS50929"/>
    </source>
</evidence>
<dbReference type="GO" id="GO:0016887">
    <property type="term" value="F:ATP hydrolysis activity"/>
    <property type="evidence" value="ECO:0007669"/>
    <property type="project" value="InterPro"/>
</dbReference>
<dbReference type="GO" id="GO:0034040">
    <property type="term" value="F:ATPase-coupled lipid transmembrane transporter activity"/>
    <property type="evidence" value="ECO:0007669"/>
    <property type="project" value="TreeGrafter"/>
</dbReference>
<dbReference type="GO" id="GO:0140359">
    <property type="term" value="F:ABC-type transporter activity"/>
    <property type="evidence" value="ECO:0007669"/>
    <property type="project" value="InterPro"/>
</dbReference>
<dbReference type="OrthoDB" id="9787557at2"/>
<evidence type="ECO:0000313" key="12">
    <source>
        <dbReference type="EMBL" id="RXR29941.1"/>
    </source>
</evidence>
<dbReference type="Pfam" id="PF00005">
    <property type="entry name" value="ABC_tran"/>
    <property type="match status" value="1"/>
</dbReference>
<dbReference type="AlphaFoldDB" id="A0A4Q1KJD5"/>
<evidence type="ECO:0000256" key="8">
    <source>
        <dbReference type="ARBA" id="ARBA00023136"/>
    </source>
</evidence>
<dbReference type="Pfam" id="PF00664">
    <property type="entry name" value="ABC_membrane"/>
    <property type="match status" value="1"/>
</dbReference>
<dbReference type="GO" id="GO:0030253">
    <property type="term" value="P:protein secretion by the type I secretion system"/>
    <property type="evidence" value="ECO:0007669"/>
    <property type="project" value="InterPro"/>
</dbReference>
<dbReference type="InterPro" id="IPR017871">
    <property type="entry name" value="ABC_transporter-like_CS"/>
</dbReference>
<dbReference type="RefSeq" id="WP_129403479.1">
    <property type="nucleotide sequence ID" value="NZ_SBKP01000003.1"/>
</dbReference>
<dbReference type="NCBIfam" id="TIGR01842">
    <property type="entry name" value="type_I_sec_PrtD"/>
    <property type="match status" value="1"/>
</dbReference>
<keyword evidence="2" id="KW-0813">Transport</keyword>
<name>A0A4Q1KJD5_9SPHN</name>
<dbReference type="Proteomes" id="UP000290958">
    <property type="component" value="Unassembled WGS sequence"/>
</dbReference>
<reference evidence="13" key="1">
    <citation type="submission" date="2019-01" db="EMBL/GenBank/DDBJ databases">
        <title>Cytophagaceae bacterium strain CAR-16.</title>
        <authorList>
            <person name="Chen W.-M."/>
        </authorList>
    </citation>
    <scope>NUCLEOTIDE SEQUENCE [LARGE SCALE GENOMIC DNA]</scope>
    <source>
        <strain evidence="13">CHR27</strain>
    </source>
</reference>
<evidence type="ECO:0000256" key="9">
    <source>
        <dbReference type="SAM" id="Phobius"/>
    </source>
</evidence>
<dbReference type="Gene3D" id="3.40.50.300">
    <property type="entry name" value="P-loop containing nucleotide triphosphate hydrolases"/>
    <property type="match status" value="1"/>
</dbReference>
<proteinExistence type="predicted"/>
<evidence type="ECO:0000256" key="2">
    <source>
        <dbReference type="ARBA" id="ARBA00022448"/>
    </source>
</evidence>
<evidence type="ECO:0000256" key="6">
    <source>
        <dbReference type="ARBA" id="ARBA00022840"/>
    </source>
</evidence>
<accession>A0A4Q1KJD5</accession>
<dbReference type="PROSITE" id="PS50893">
    <property type="entry name" value="ABC_TRANSPORTER_2"/>
    <property type="match status" value="1"/>
</dbReference>
<dbReference type="InterPro" id="IPR039421">
    <property type="entry name" value="Type_1_exporter"/>
</dbReference>
<dbReference type="GO" id="GO:0005886">
    <property type="term" value="C:plasma membrane"/>
    <property type="evidence" value="ECO:0007669"/>
    <property type="project" value="UniProtKB-SubCell"/>
</dbReference>
<keyword evidence="5" id="KW-0547">Nucleotide-binding</keyword>
<dbReference type="FunFam" id="3.40.50.300:FF:001444">
    <property type="entry name" value="ABC transporter ATP-binding protein"/>
    <property type="match status" value="1"/>
</dbReference>
<feature type="transmembrane region" description="Helical" evidence="9">
    <location>
        <begin position="26"/>
        <end position="52"/>
    </location>
</feature>
<dbReference type="PROSITE" id="PS50929">
    <property type="entry name" value="ABC_TM1F"/>
    <property type="match status" value="1"/>
</dbReference>
<protein>
    <submittedName>
        <fullName evidence="12">Type I secretion system permease/ATPase</fullName>
    </submittedName>
</protein>
<dbReference type="InterPro" id="IPR003439">
    <property type="entry name" value="ABC_transporter-like_ATP-bd"/>
</dbReference>
<keyword evidence="7 9" id="KW-1133">Transmembrane helix</keyword>